<dbReference type="SMART" id="SM00034">
    <property type="entry name" value="CLECT"/>
    <property type="match status" value="1"/>
</dbReference>
<protein>
    <recommendedName>
        <fullName evidence="7">C-type lectin domain-containing protein</fullName>
    </recommendedName>
</protein>
<evidence type="ECO:0000256" key="5">
    <source>
        <dbReference type="ARBA" id="ARBA00023157"/>
    </source>
</evidence>
<evidence type="ECO:0000256" key="4">
    <source>
        <dbReference type="ARBA" id="ARBA00022734"/>
    </source>
</evidence>
<evidence type="ECO:0000256" key="2">
    <source>
        <dbReference type="ARBA" id="ARBA00022525"/>
    </source>
</evidence>
<evidence type="ECO:0000256" key="3">
    <source>
        <dbReference type="ARBA" id="ARBA00022729"/>
    </source>
</evidence>
<sequence>MGIPDRKQSGPANTSQQRIPPGRKQPGFEAARLFNANQGDQLQHSHLPPTDKTLTLNGKIVITGDKLFATTEKTVDFDGTVKICKAAHGSIASPKNAKENAAVLSFVKQFNTYAYLGITEGHIPGYFNYLTGKPLNFTNWYENEPMGKGTEKCVEMYTDGTWNDKVCSYSRLTVCEF</sequence>
<organism evidence="8 9">
    <name type="scientific">Anolis carolinensis</name>
    <name type="common">Green anole</name>
    <name type="synonym">American chameleon</name>
    <dbReference type="NCBI Taxonomy" id="28377"/>
    <lineage>
        <taxon>Eukaryota</taxon>
        <taxon>Metazoa</taxon>
        <taxon>Chordata</taxon>
        <taxon>Craniata</taxon>
        <taxon>Vertebrata</taxon>
        <taxon>Euteleostomi</taxon>
        <taxon>Lepidosauria</taxon>
        <taxon>Squamata</taxon>
        <taxon>Bifurcata</taxon>
        <taxon>Unidentata</taxon>
        <taxon>Episquamata</taxon>
        <taxon>Toxicofera</taxon>
        <taxon>Iguania</taxon>
        <taxon>Dactyloidae</taxon>
        <taxon>Anolis</taxon>
    </lineage>
</organism>
<dbReference type="InterPro" id="IPR018378">
    <property type="entry name" value="C-type_lectin_CS"/>
</dbReference>
<evidence type="ECO:0000256" key="6">
    <source>
        <dbReference type="SAM" id="MobiDB-lite"/>
    </source>
</evidence>
<evidence type="ECO:0000313" key="8">
    <source>
        <dbReference type="Ensembl" id="ENSACAP00000028462.1"/>
    </source>
</evidence>
<dbReference type="GeneTree" id="ENSGT00940000156653"/>
<evidence type="ECO:0000313" key="9">
    <source>
        <dbReference type="Proteomes" id="UP000001646"/>
    </source>
</evidence>
<dbReference type="Pfam" id="PF00059">
    <property type="entry name" value="Lectin_C"/>
    <property type="match status" value="1"/>
</dbReference>
<dbReference type="GO" id="GO:0005576">
    <property type="term" value="C:extracellular region"/>
    <property type="evidence" value="ECO:0007669"/>
    <property type="project" value="UniProtKB-SubCell"/>
</dbReference>
<keyword evidence="2" id="KW-0964">Secreted</keyword>
<dbReference type="SUPFAM" id="SSF56436">
    <property type="entry name" value="C-type lectin-like"/>
    <property type="match status" value="1"/>
</dbReference>
<dbReference type="InterPro" id="IPR016186">
    <property type="entry name" value="C-type_lectin-like/link_sf"/>
</dbReference>
<dbReference type="InterPro" id="IPR016187">
    <property type="entry name" value="CTDL_fold"/>
</dbReference>
<dbReference type="PROSITE" id="PS00615">
    <property type="entry name" value="C_TYPE_LECTIN_1"/>
    <property type="match status" value="1"/>
</dbReference>
<dbReference type="Gene3D" id="3.10.100.10">
    <property type="entry name" value="Mannose-Binding Protein A, subunit A"/>
    <property type="match status" value="1"/>
</dbReference>
<comment type="subcellular location">
    <subcellularLocation>
        <location evidence="1">Secreted</location>
    </subcellularLocation>
</comment>
<reference evidence="8" key="3">
    <citation type="submission" date="2025-09" db="UniProtKB">
        <authorList>
            <consortium name="Ensembl"/>
        </authorList>
    </citation>
    <scope>IDENTIFICATION</scope>
</reference>
<keyword evidence="4" id="KW-0430">Lectin</keyword>
<dbReference type="InterPro" id="IPR051663">
    <property type="entry name" value="CLec_Tetranectin-domain"/>
</dbReference>
<evidence type="ECO:0000259" key="7">
    <source>
        <dbReference type="PROSITE" id="PS50041"/>
    </source>
</evidence>
<name>A0A803SZS2_ANOCA</name>
<keyword evidence="5" id="KW-1015">Disulfide bond</keyword>
<keyword evidence="3" id="KW-0732">Signal</keyword>
<dbReference type="PANTHER" id="PTHR22799">
    <property type="entry name" value="TETRANECTIN-RELATED"/>
    <property type="match status" value="1"/>
</dbReference>
<dbReference type="GO" id="GO:0030246">
    <property type="term" value="F:carbohydrate binding"/>
    <property type="evidence" value="ECO:0007669"/>
    <property type="project" value="UniProtKB-KW"/>
</dbReference>
<dbReference type="Proteomes" id="UP000001646">
    <property type="component" value="Unplaced"/>
</dbReference>
<dbReference type="PANTHER" id="PTHR22799:SF1">
    <property type="entry name" value="C-TYPE LECTIN DOMAIN FAMILY 11 MEMBER A"/>
    <property type="match status" value="1"/>
</dbReference>
<reference evidence="8" key="2">
    <citation type="submission" date="2025-08" db="UniProtKB">
        <authorList>
            <consortium name="Ensembl"/>
        </authorList>
    </citation>
    <scope>IDENTIFICATION</scope>
</reference>
<dbReference type="Ensembl" id="ENSACAT00000044970.1">
    <property type="protein sequence ID" value="ENSACAP00000028462.1"/>
    <property type="gene ID" value="ENSACAG00000037685.1"/>
</dbReference>
<dbReference type="AlphaFoldDB" id="A0A803SZS2"/>
<feature type="domain" description="C-type lectin" evidence="7">
    <location>
        <begin position="84"/>
        <end position="176"/>
    </location>
</feature>
<accession>A0A803SZS2</accession>
<dbReference type="PROSITE" id="PS50041">
    <property type="entry name" value="C_TYPE_LECTIN_2"/>
    <property type="match status" value="1"/>
</dbReference>
<evidence type="ECO:0000256" key="1">
    <source>
        <dbReference type="ARBA" id="ARBA00004613"/>
    </source>
</evidence>
<feature type="region of interest" description="Disordered" evidence="6">
    <location>
        <begin position="1"/>
        <end position="26"/>
    </location>
</feature>
<dbReference type="InterPro" id="IPR001304">
    <property type="entry name" value="C-type_lectin-like"/>
</dbReference>
<proteinExistence type="predicted"/>
<reference evidence="8" key="1">
    <citation type="submission" date="2009-12" db="EMBL/GenBank/DDBJ databases">
        <title>The Genome Sequence of Anolis carolinensis (Green Anole Lizard).</title>
        <authorList>
            <consortium name="The Genome Sequencing Platform"/>
            <person name="Di Palma F."/>
            <person name="Alfoldi J."/>
            <person name="Heiman D."/>
            <person name="Young S."/>
            <person name="Grabherr M."/>
            <person name="Johnson J."/>
            <person name="Lander E.S."/>
            <person name="Lindblad-Toh K."/>
        </authorList>
    </citation>
    <scope>NUCLEOTIDE SEQUENCE [LARGE SCALE GENOMIC DNA]</scope>
    <source>
        <strain evidence="8">JBL SC #1</strain>
    </source>
</reference>
<keyword evidence="9" id="KW-1185">Reference proteome</keyword>
<dbReference type="InParanoid" id="A0A803SZS2"/>